<sequence length="103" mass="11375">MSKDDGKRKKESVVDLTRFLDKEIRVKFQGGREASGVLRGFDQLLNMVLDDCREYLRDPQNPSVVGDETRPLGLIVARGTAITVVSPADGLEQIANPFAAQDE</sequence>
<dbReference type="InterPro" id="IPR047575">
    <property type="entry name" value="Sm"/>
</dbReference>
<dbReference type="InterPro" id="IPR044641">
    <property type="entry name" value="Lsm7/SmG-like"/>
</dbReference>
<dbReference type="STRING" id="31234.E3M7K2"/>
<dbReference type="GO" id="GO:0097526">
    <property type="term" value="C:spliceosomal tri-snRNP complex"/>
    <property type="evidence" value="ECO:0007669"/>
    <property type="project" value="TreeGrafter"/>
</dbReference>
<dbReference type="OMA" id="PFVQQEE"/>
<dbReference type="eggNOG" id="KOG1781">
    <property type="taxonomic scope" value="Eukaryota"/>
</dbReference>
<reference evidence="1" key="1">
    <citation type="submission" date="2017-08" db="EMBL/GenBank/DDBJ databases">
        <authorList>
            <person name="de Groot N.N."/>
        </authorList>
    </citation>
    <scope>NUCLEOTIDE SEQUENCE [LARGE SCALE GENOMIC DNA]</scope>
    <source>
        <strain evidence="1">PX439</strain>
    </source>
</reference>
<dbReference type="GO" id="GO:0003723">
    <property type="term" value="F:RNA binding"/>
    <property type="evidence" value="ECO:0007669"/>
    <property type="project" value="UniProtKB-KW"/>
</dbReference>
<dbReference type="PROSITE" id="PS52002">
    <property type="entry name" value="SM"/>
    <property type="match status" value="1"/>
</dbReference>
<accession>A0A261AJV3</accession>
<dbReference type="GO" id="GO:0005689">
    <property type="term" value="C:U12-type spliceosomal complex"/>
    <property type="evidence" value="ECO:0007669"/>
    <property type="project" value="TreeGrafter"/>
</dbReference>
<dbReference type="SUPFAM" id="SSF50182">
    <property type="entry name" value="Sm-like ribonucleoproteins"/>
    <property type="match status" value="1"/>
</dbReference>
<feature type="non-terminal residue" evidence="1">
    <location>
        <position position="1"/>
    </location>
</feature>
<protein>
    <submittedName>
        <fullName evidence="1">Uncharacterized protein</fullName>
    </submittedName>
</protein>
<gene>
    <name evidence="1" type="ORF">FL82_03974</name>
</gene>
<dbReference type="CTD" id="9828580"/>
<dbReference type="KEGG" id="crq:GCK72_014018"/>
<evidence type="ECO:0000313" key="2">
    <source>
        <dbReference type="Proteomes" id="UP000216624"/>
    </source>
</evidence>
<dbReference type="PANTHER" id="PTHR10553:SF5">
    <property type="entry name" value="U6 SNRNA-ASSOCIATED SM-LIKE PROTEIN LSM7"/>
    <property type="match status" value="1"/>
</dbReference>
<dbReference type="GO" id="GO:1990726">
    <property type="term" value="C:Lsm1-7-Pat1 complex"/>
    <property type="evidence" value="ECO:0007669"/>
    <property type="project" value="TreeGrafter"/>
</dbReference>
<dbReference type="PIRSF" id="PIRSF037188">
    <property type="entry name" value="U6_snRNA_Lsm7"/>
    <property type="match status" value="1"/>
</dbReference>
<dbReference type="InterPro" id="IPR010920">
    <property type="entry name" value="LSM_dom_sf"/>
</dbReference>
<dbReference type="GO" id="GO:0000398">
    <property type="term" value="P:mRNA splicing, via spliceosome"/>
    <property type="evidence" value="ECO:0007669"/>
    <property type="project" value="InterPro"/>
</dbReference>
<dbReference type="HOGENOM" id="CLU_076902_3_1_1"/>
<comment type="caution">
    <text evidence="1">The sequence shown here is derived from an EMBL/GenBank/DDBJ whole genome shotgun (WGS) entry which is preliminary data.</text>
</comment>
<dbReference type="GO" id="GO:0071004">
    <property type="term" value="C:U2-type prespliceosome"/>
    <property type="evidence" value="ECO:0007669"/>
    <property type="project" value="TreeGrafter"/>
</dbReference>
<dbReference type="SMART" id="SM00651">
    <property type="entry name" value="Sm"/>
    <property type="match status" value="1"/>
</dbReference>
<dbReference type="CDD" id="cd01729">
    <property type="entry name" value="LSm7"/>
    <property type="match status" value="1"/>
</dbReference>
<keyword evidence="2" id="KW-1185">Reference proteome</keyword>
<name>A0A261AJV3_CAERE</name>
<dbReference type="OrthoDB" id="2146at2759"/>
<dbReference type="Proteomes" id="UP000216624">
    <property type="component" value="Unassembled WGS sequence"/>
</dbReference>
<dbReference type="InterPro" id="IPR001163">
    <property type="entry name" value="Sm_dom_euk/arc"/>
</dbReference>
<dbReference type="PANTHER" id="PTHR10553">
    <property type="entry name" value="SMALL NUCLEAR RIBONUCLEOPROTEIN"/>
    <property type="match status" value="1"/>
</dbReference>
<dbReference type="GO" id="GO:0005688">
    <property type="term" value="C:U6 snRNP"/>
    <property type="evidence" value="ECO:0007669"/>
    <property type="project" value="TreeGrafter"/>
</dbReference>
<dbReference type="GO" id="GO:0005737">
    <property type="term" value="C:cytoplasm"/>
    <property type="evidence" value="ECO:0007669"/>
    <property type="project" value="UniProtKB-ARBA"/>
</dbReference>
<organism evidence="1 2">
    <name type="scientific">Caenorhabditis remanei</name>
    <name type="common">Caenorhabditis vulgaris</name>
    <dbReference type="NCBI Taxonomy" id="31234"/>
    <lineage>
        <taxon>Eukaryota</taxon>
        <taxon>Metazoa</taxon>
        <taxon>Ecdysozoa</taxon>
        <taxon>Nematoda</taxon>
        <taxon>Chromadorea</taxon>
        <taxon>Rhabditida</taxon>
        <taxon>Rhabditina</taxon>
        <taxon>Rhabditomorpha</taxon>
        <taxon>Rhabditoidea</taxon>
        <taxon>Rhabditidae</taxon>
        <taxon>Peloderinae</taxon>
        <taxon>Caenorhabditis</taxon>
    </lineage>
</organism>
<dbReference type="GO" id="GO:0000956">
    <property type="term" value="P:nuclear-transcribed mRNA catabolic process"/>
    <property type="evidence" value="ECO:0007669"/>
    <property type="project" value="InterPro"/>
</dbReference>
<dbReference type="InterPro" id="IPR017132">
    <property type="entry name" value="Lsm7"/>
</dbReference>
<dbReference type="EMBL" id="NMWX01000006">
    <property type="protein sequence ID" value="OZF98343.1"/>
    <property type="molecule type" value="Genomic_DNA"/>
</dbReference>
<dbReference type="Pfam" id="PF01423">
    <property type="entry name" value="LSM"/>
    <property type="match status" value="1"/>
</dbReference>
<dbReference type="GO" id="GO:0071013">
    <property type="term" value="C:catalytic step 2 spliceosome"/>
    <property type="evidence" value="ECO:0007669"/>
    <property type="project" value="TreeGrafter"/>
</dbReference>
<evidence type="ECO:0000313" key="1">
    <source>
        <dbReference type="EMBL" id="OZF98343.1"/>
    </source>
</evidence>
<dbReference type="Gene3D" id="2.30.30.100">
    <property type="match status" value="1"/>
</dbReference>
<proteinExistence type="predicted"/>